<keyword evidence="9" id="KW-0274">FAD</keyword>
<evidence type="ECO:0000256" key="5">
    <source>
        <dbReference type="ARBA" id="ARBA00017279"/>
    </source>
</evidence>
<organism evidence="16 17">
    <name type="scientific">Mesorhabditis belari</name>
    <dbReference type="NCBI Taxonomy" id="2138241"/>
    <lineage>
        <taxon>Eukaryota</taxon>
        <taxon>Metazoa</taxon>
        <taxon>Ecdysozoa</taxon>
        <taxon>Nematoda</taxon>
        <taxon>Chromadorea</taxon>
        <taxon>Rhabditida</taxon>
        <taxon>Rhabditina</taxon>
        <taxon>Rhabditomorpha</taxon>
        <taxon>Rhabditoidea</taxon>
        <taxon>Rhabditidae</taxon>
        <taxon>Mesorhabditinae</taxon>
        <taxon>Mesorhabditis</taxon>
    </lineage>
</organism>
<dbReference type="InterPro" id="IPR027417">
    <property type="entry name" value="P-loop_NTPase"/>
</dbReference>
<keyword evidence="7" id="KW-0285">Flavoprotein</keyword>
<comment type="function">
    <text evidence="2">Accessory subunit of the mitochondrial membrane respiratory chain NADH dehydrogenase (Complex I), that is believed not to be involved in catalysis. Complex I functions in the transfer of electrons from NADH to the respiratory chain. The immediate electron acceptor for the enzyme is believed to be ubiquinone.</text>
</comment>
<accession>A0AAF3ERJ9</accession>
<keyword evidence="11" id="KW-0249">Electron transport</keyword>
<comment type="subcellular location">
    <subcellularLocation>
        <location evidence="3">Mitochondrion matrix</location>
    </subcellularLocation>
</comment>
<feature type="domain" description="Deoxynucleoside kinase" evidence="15">
    <location>
        <begin position="80"/>
        <end position="317"/>
    </location>
</feature>
<dbReference type="Proteomes" id="UP000887575">
    <property type="component" value="Unassembled WGS sequence"/>
</dbReference>
<evidence type="ECO:0000256" key="2">
    <source>
        <dbReference type="ARBA" id="ARBA00003195"/>
    </source>
</evidence>
<comment type="similarity">
    <text evidence="4">Belongs to the complex I NDUFA10 subunit family.</text>
</comment>
<dbReference type="Gene3D" id="3.40.50.300">
    <property type="entry name" value="P-loop containing nucleotide triphosphate hydrolases"/>
    <property type="match status" value="1"/>
</dbReference>
<evidence type="ECO:0000256" key="4">
    <source>
        <dbReference type="ARBA" id="ARBA00008606"/>
    </source>
</evidence>
<evidence type="ECO:0000256" key="7">
    <source>
        <dbReference type="ARBA" id="ARBA00022630"/>
    </source>
</evidence>
<dbReference type="Pfam" id="PF01712">
    <property type="entry name" value="dNK"/>
    <property type="match status" value="1"/>
</dbReference>
<evidence type="ECO:0000256" key="14">
    <source>
        <dbReference type="ARBA" id="ARBA00032828"/>
    </source>
</evidence>
<proteinExistence type="inferred from homology"/>
<keyword evidence="12" id="KW-0496">Mitochondrion</keyword>
<comment type="cofactor">
    <cofactor evidence="1">
        <name>FAD</name>
        <dbReference type="ChEBI" id="CHEBI:57692"/>
    </cofactor>
</comment>
<dbReference type="PIRSF" id="PIRSF000543">
    <property type="entry name" value="NADH_UQ_42KD"/>
    <property type="match status" value="1"/>
</dbReference>
<evidence type="ECO:0000256" key="13">
    <source>
        <dbReference type="ARBA" id="ARBA00032628"/>
    </source>
</evidence>
<dbReference type="PANTHER" id="PTHR10513">
    <property type="entry name" value="DEOXYNUCLEOSIDE KINASE"/>
    <property type="match status" value="1"/>
</dbReference>
<dbReference type="SUPFAM" id="SSF52540">
    <property type="entry name" value="P-loop containing nucleoside triphosphate hydrolases"/>
    <property type="match status" value="1"/>
</dbReference>
<dbReference type="WBParaSite" id="MBELARI_LOCUS16733">
    <property type="protein sequence ID" value="MBELARI_LOCUS16733"/>
    <property type="gene ID" value="MBELARI_LOCUS16733"/>
</dbReference>
<dbReference type="InterPro" id="IPR031314">
    <property type="entry name" value="DNK_dom"/>
</dbReference>
<dbReference type="GO" id="GO:0005759">
    <property type="term" value="C:mitochondrial matrix"/>
    <property type="evidence" value="ECO:0007669"/>
    <property type="project" value="UniProtKB-SubCell"/>
</dbReference>
<evidence type="ECO:0000256" key="11">
    <source>
        <dbReference type="ARBA" id="ARBA00022982"/>
    </source>
</evidence>
<evidence type="ECO:0000256" key="6">
    <source>
        <dbReference type="ARBA" id="ARBA00022448"/>
    </source>
</evidence>
<evidence type="ECO:0000256" key="10">
    <source>
        <dbReference type="ARBA" id="ARBA00022946"/>
    </source>
</evidence>
<evidence type="ECO:0000313" key="16">
    <source>
        <dbReference type="Proteomes" id="UP000887575"/>
    </source>
</evidence>
<dbReference type="AlphaFoldDB" id="A0AAF3ERJ9"/>
<keyword evidence="8" id="KW-0679">Respiratory chain</keyword>
<evidence type="ECO:0000256" key="3">
    <source>
        <dbReference type="ARBA" id="ARBA00004305"/>
    </source>
</evidence>
<evidence type="ECO:0000259" key="15">
    <source>
        <dbReference type="Pfam" id="PF01712"/>
    </source>
</evidence>
<keyword evidence="10" id="KW-0809">Transit peptide</keyword>
<dbReference type="GO" id="GO:0006120">
    <property type="term" value="P:mitochondrial electron transport, NADH to ubiquinone"/>
    <property type="evidence" value="ECO:0007669"/>
    <property type="project" value="InterPro"/>
</dbReference>
<dbReference type="PANTHER" id="PTHR10513:SF15">
    <property type="entry name" value="NADH DEHYDROGENASE [UBIQUINONE] 1 ALPHA SUBCOMPLEX SUBUNIT 10, MITOCHONDRIAL"/>
    <property type="match status" value="1"/>
</dbReference>
<reference evidence="17" key="1">
    <citation type="submission" date="2024-02" db="UniProtKB">
        <authorList>
            <consortium name="WormBaseParasite"/>
        </authorList>
    </citation>
    <scope>IDENTIFICATION</scope>
</reference>
<name>A0AAF3ERJ9_9BILA</name>
<evidence type="ECO:0000256" key="9">
    <source>
        <dbReference type="ARBA" id="ARBA00022827"/>
    </source>
</evidence>
<sequence length="441" mass="52279">MVVYDRVSSLAVRRLLAPAGALKQGWKGGEQQMRSIVHKSILQLPENYPQPWDYKNKGYQYTDAPFDCTQDRFTQNSRLIVVEGNVASGKSSLARQLADQLGFYHMPEFKMDDVLIDRYGNDLRKFYHLFPKRFRIPDMQMFYKNPMDELSAAMQERIFRCRFDQYLNALAHIMNTGQGVVLERAPHSDFVFANAMRAKNYIGHEFFKYYYFVRKNALPKLNFWPHLVIYLDVPVAKCMENIRKRGKVEEIACLDEEYLGTIEESYKDSLREYRKHSKILAFDWSTPGDVDSVVEDIEATDLDFFEWHSGDVFEEWHAPVDEITWNGWRQYVTSKSNAHFYAFDGIETHDVGELYINPRDAGHFLQVMRQEVLKSPYAYGYNLKKGDEMAGMDNWRTFHVLPEKWYEYWWKELWYDNWNAMELVIDPQMKNLDPDYLHAHH</sequence>
<evidence type="ECO:0000256" key="8">
    <source>
        <dbReference type="ARBA" id="ARBA00022660"/>
    </source>
</evidence>
<keyword evidence="6" id="KW-0813">Transport</keyword>
<protein>
    <recommendedName>
        <fullName evidence="5">NADH dehydrogenase [ubiquinone] 1 alpha subcomplex subunit 10, mitochondrial</fullName>
    </recommendedName>
    <alternativeName>
        <fullName evidence="14">Complex I-42kD</fullName>
    </alternativeName>
    <alternativeName>
        <fullName evidence="13">NADH-ubiquinone oxidoreductase 42 kDa subunit</fullName>
    </alternativeName>
</protein>
<dbReference type="InterPro" id="IPR050566">
    <property type="entry name" value="Deoxyribonucleoside_kinase"/>
</dbReference>
<evidence type="ECO:0000256" key="1">
    <source>
        <dbReference type="ARBA" id="ARBA00001974"/>
    </source>
</evidence>
<evidence type="ECO:0000313" key="17">
    <source>
        <dbReference type="WBParaSite" id="MBELARI_LOCUS16733"/>
    </source>
</evidence>
<dbReference type="InterPro" id="IPR015828">
    <property type="entry name" value="NDUFA10"/>
</dbReference>
<keyword evidence="16" id="KW-1185">Reference proteome</keyword>
<evidence type="ECO:0000256" key="12">
    <source>
        <dbReference type="ARBA" id="ARBA00023128"/>
    </source>
</evidence>